<dbReference type="UniPathway" id="UPA00223">
    <property type="reaction ID" value="UER00718"/>
</dbReference>
<dbReference type="SUPFAM" id="SSF52016">
    <property type="entry name" value="LeuD/IlvD-like"/>
    <property type="match status" value="1"/>
</dbReference>
<dbReference type="RefSeq" id="WP_106740113.1">
    <property type="nucleotide sequence ID" value="NZ_CP027657.1"/>
</dbReference>
<keyword evidence="5" id="KW-0816">Tricarboxylic acid cycle</keyword>
<accession>A0A2R3QTV0</accession>
<comment type="similarity">
    <text evidence="3 12">Belongs to the aconitase/IPM isomerase family.</text>
</comment>
<evidence type="ECO:0000256" key="12">
    <source>
        <dbReference type="RuleBase" id="RU361275"/>
    </source>
</evidence>
<dbReference type="Gene3D" id="3.20.19.10">
    <property type="entry name" value="Aconitase, domain 4"/>
    <property type="match status" value="1"/>
</dbReference>
<comment type="cofactor">
    <cofactor evidence="1">
        <name>[4Fe-4S] cluster</name>
        <dbReference type="ChEBI" id="CHEBI:49883"/>
    </cofactor>
</comment>
<dbReference type="PROSITE" id="PS01244">
    <property type="entry name" value="ACONITASE_2"/>
    <property type="match status" value="1"/>
</dbReference>
<protein>
    <recommendedName>
        <fullName evidence="12">Aconitate hydratase</fullName>
        <shortName evidence="12">Aconitase</shortName>
        <ecNumber evidence="12">4.2.1.3</ecNumber>
    </recommendedName>
</protein>
<dbReference type="GO" id="GO:0046872">
    <property type="term" value="F:metal ion binding"/>
    <property type="evidence" value="ECO:0007669"/>
    <property type="project" value="UniProtKB-KW"/>
</dbReference>
<dbReference type="GO" id="GO:0003994">
    <property type="term" value="F:aconitate hydratase activity"/>
    <property type="evidence" value="ECO:0007669"/>
    <property type="project" value="UniProtKB-EC"/>
</dbReference>
<evidence type="ECO:0000256" key="2">
    <source>
        <dbReference type="ARBA" id="ARBA00004717"/>
    </source>
</evidence>
<dbReference type="AlphaFoldDB" id="A0A2R3QTV0"/>
<dbReference type="Pfam" id="PF00330">
    <property type="entry name" value="Aconitase"/>
    <property type="match status" value="1"/>
</dbReference>
<dbReference type="InterPro" id="IPR018136">
    <property type="entry name" value="Aconitase_4Fe-4S_BS"/>
</dbReference>
<dbReference type="InterPro" id="IPR044137">
    <property type="entry name" value="AcnA_IRP_Swivel"/>
</dbReference>
<dbReference type="InterPro" id="IPR015928">
    <property type="entry name" value="Aconitase/3IPM_dehydase_swvl"/>
</dbReference>
<gene>
    <name evidence="15" type="primary">acnA</name>
    <name evidence="15" type="ORF">C7A17_21105</name>
</gene>
<feature type="domain" description="Aconitase/3-isopropylmalate dehydratase large subunit alpha/beta/alpha" evidence="13">
    <location>
        <begin position="75"/>
        <end position="581"/>
    </location>
</feature>
<dbReference type="GO" id="GO:0006099">
    <property type="term" value="P:tricarboxylic acid cycle"/>
    <property type="evidence" value="ECO:0007669"/>
    <property type="project" value="UniProtKB-UniPathway"/>
</dbReference>
<evidence type="ECO:0000259" key="13">
    <source>
        <dbReference type="Pfam" id="PF00330"/>
    </source>
</evidence>
<evidence type="ECO:0000256" key="11">
    <source>
        <dbReference type="ARBA" id="ARBA00023501"/>
    </source>
</evidence>
<dbReference type="SUPFAM" id="SSF53732">
    <property type="entry name" value="Aconitase iron-sulfur domain"/>
    <property type="match status" value="1"/>
</dbReference>
<keyword evidence="9 12" id="KW-0411">Iron-sulfur</keyword>
<evidence type="ECO:0000256" key="6">
    <source>
        <dbReference type="ARBA" id="ARBA00022723"/>
    </source>
</evidence>
<dbReference type="GO" id="GO:0051539">
    <property type="term" value="F:4 iron, 4 sulfur cluster binding"/>
    <property type="evidence" value="ECO:0007669"/>
    <property type="project" value="UniProtKB-KW"/>
</dbReference>
<dbReference type="InterPro" id="IPR036008">
    <property type="entry name" value="Aconitase_4Fe-4S_dom"/>
</dbReference>
<dbReference type="Gene3D" id="6.10.190.10">
    <property type="match status" value="1"/>
</dbReference>
<evidence type="ECO:0000259" key="14">
    <source>
        <dbReference type="Pfam" id="PF00694"/>
    </source>
</evidence>
<dbReference type="FunFam" id="3.20.19.10:FF:000001">
    <property type="entry name" value="Aconitate hydratase"/>
    <property type="match status" value="1"/>
</dbReference>
<evidence type="ECO:0000256" key="8">
    <source>
        <dbReference type="ARBA" id="ARBA00023004"/>
    </source>
</evidence>
<dbReference type="STRING" id="1001585.MDS_2995"/>
<sequence length="916" mass="99489">MPSLDSLNCRRELKIGDATYHYFSLPEAAQRLGNIDRLPMSLKVLLENLLRNEDGKTVMPEDLQAMVDWLDKRASDREIQYRPARVLMQDFTGVPAVVDLAAMRDAMAKAGGDPQRINPLSPVDLVIDHSVMVDRYASSSAFHDNVELEMQRNGERYAFLRWGQHAFDNFSVVPPGTGICHQVNLEYLARTVWTKEEDGITLAYPDTLVGTDSHTTMINGLGVLGWGVGGIEAEAAMLGQPVSMLIPEVIGFKLSGKLKEGITATDLVLTVTQMLRKKGVVGKFVEFYGDGLADLPLADRATIANMAPEYGATCGFFPVDDITLGYLRLSGRPDATVQLVEAYSKAQGLWREPGAEPVFTDSLSLDLGSVEASLAGPKRPQDRVSLGQVSQAFDDFVGLQLKPTAKEDGRMLNEGGGGTAVGGDKQSGEIDYQDEGHTHRLKDGSVVIAAITSCTNTSNPSVMMAAGLLAKKAVEKGLQRQPWVKSSLAPGSKVVTEYFNAAGLTPYLEKLGFDLVGYGCTTCIGNSGPLREPIEKAITQADLTVASVLSGNRNFEGRVHPLVKTNWLASPPLVVAYALAGSVRLDLTQDALGTGKDGQPVYLKDIWPTQAEIADAIAKVDTAMFRKEYAEVFAGDEKWQAIDVPKADTYAWQGDSTYIQHPPFFEDIAGDPPRITDIRQARILALLGDSVTTDHISPAGNIKADSPAGHYLSEHGVDKADFNSYGSRRGNHEVMMRGTFANIRIRNEMLGGEEGGNTLHVPSGEKLAIYDAAMRYQAEGTPLLIIAGKEYGTGSSRDWAAKGTNLLGVKAVIAESFERIHRSNLVGMGVLPLQFKPGTDRNSLKLTGQEVLAIEGLEGVEGVELRPQMPLTLIITREDGQHEEVEVLCRIDTLNEVEYFKAGGILHYVLRQMIAN</sequence>
<dbReference type="InterPro" id="IPR000573">
    <property type="entry name" value="AconitaseA/IPMdHydase_ssu_swvl"/>
</dbReference>
<dbReference type="NCBIfam" id="TIGR01341">
    <property type="entry name" value="aconitase_1"/>
    <property type="match status" value="1"/>
</dbReference>
<dbReference type="InterPro" id="IPR001030">
    <property type="entry name" value="Acoase/IPM_deHydtase_lsu_aba"/>
</dbReference>
<dbReference type="PROSITE" id="PS00450">
    <property type="entry name" value="ACONITASE_1"/>
    <property type="match status" value="1"/>
</dbReference>
<organism evidence="15 16">
    <name type="scientific">Ectopseudomonas mendocina</name>
    <name type="common">Pseudomonas mendocina</name>
    <dbReference type="NCBI Taxonomy" id="300"/>
    <lineage>
        <taxon>Bacteria</taxon>
        <taxon>Pseudomonadati</taxon>
        <taxon>Pseudomonadota</taxon>
        <taxon>Gammaproteobacteria</taxon>
        <taxon>Pseudomonadales</taxon>
        <taxon>Pseudomonadaceae</taxon>
        <taxon>Ectopseudomonas</taxon>
    </lineage>
</organism>
<feature type="domain" description="Aconitase A/isopropylmalate dehydratase small subunit swivel" evidence="14">
    <location>
        <begin position="710"/>
        <end position="837"/>
    </location>
</feature>
<comment type="catalytic activity">
    <reaction evidence="11 12">
        <text>citrate = D-threo-isocitrate</text>
        <dbReference type="Rhea" id="RHEA:10336"/>
        <dbReference type="ChEBI" id="CHEBI:15562"/>
        <dbReference type="ChEBI" id="CHEBI:16947"/>
        <dbReference type="EC" id="4.2.1.3"/>
    </reaction>
</comment>
<proteinExistence type="inferred from homology"/>
<evidence type="ECO:0000256" key="10">
    <source>
        <dbReference type="ARBA" id="ARBA00023239"/>
    </source>
</evidence>
<evidence type="ECO:0000256" key="3">
    <source>
        <dbReference type="ARBA" id="ARBA00007185"/>
    </source>
</evidence>
<comment type="function">
    <text evidence="12">Catalyzes the isomerization of citrate to isocitrate via cis-aconitate.</text>
</comment>
<dbReference type="CDD" id="cd01580">
    <property type="entry name" value="AcnA_IRP_Swivel"/>
    <property type="match status" value="1"/>
</dbReference>
<evidence type="ECO:0000256" key="4">
    <source>
        <dbReference type="ARBA" id="ARBA00022485"/>
    </source>
</evidence>
<keyword evidence="7" id="KW-0694">RNA-binding</keyword>
<dbReference type="FunFam" id="3.30.499.10:FF:000009">
    <property type="entry name" value="Aconitate hydratase"/>
    <property type="match status" value="1"/>
</dbReference>
<dbReference type="PANTHER" id="PTHR11670">
    <property type="entry name" value="ACONITASE/IRON-RESPONSIVE ELEMENT FAMILY MEMBER"/>
    <property type="match status" value="1"/>
</dbReference>
<evidence type="ECO:0000256" key="1">
    <source>
        <dbReference type="ARBA" id="ARBA00001966"/>
    </source>
</evidence>
<keyword evidence="6" id="KW-0479">Metal-binding</keyword>
<dbReference type="InterPro" id="IPR006249">
    <property type="entry name" value="Aconitase/IRP2"/>
</dbReference>
<dbReference type="FunFam" id="3.30.499.10:FF:000002">
    <property type="entry name" value="Aconitate hydratase"/>
    <property type="match status" value="1"/>
</dbReference>
<evidence type="ECO:0000256" key="7">
    <source>
        <dbReference type="ARBA" id="ARBA00022884"/>
    </source>
</evidence>
<evidence type="ECO:0000256" key="5">
    <source>
        <dbReference type="ARBA" id="ARBA00022532"/>
    </source>
</evidence>
<dbReference type="OrthoDB" id="9764318at2"/>
<dbReference type="Proteomes" id="UP000238327">
    <property type="component" value="Chromosome"/>
</dbReference>
<dbReference type="NCBIfam" id="NF009520">
    <property type="entry name" value="PRK12881.1"/>
    <property type="match status" value="1"/>
</dbReference>
<dbReference type="GO" id="GO:0003723">
    <property type="term" value="F:RNA binding"/>
    <property type="evidence" value="ECO:0007669"/>
    <property type="project" value="UniProtKB-KW"/>
</dbReference>
<reference evidence="15 16" key="1">
    <citation type="submission" date="2018-03" db="EMBL/GenBank/DDBJ databases">
        <title>Complete genome sequence and methylome analysis of Pseudomonas mendocina NEB 698.</title>
        <authorList>
            <person name="Morgan R.D."/>
        </authorList>
    </citation>
    <scope>NUCLEOTIDE SEQUENCE [LARGE SCALE GENOMIC DNA]</scope>
    <source>
        <strain evidence="15 16">NEB698</strain>
    </source>
</reference>
<dbReference type="EMBL" id="CP027657">
    <property type="protein sequence ID" value="AVO55154.1"/>
    <property type="molecule type" value="Genomic_DNA"/>
</dbReference>
<evidence type="ECO:0000313" key="15">
    <source>
        <dbReference type="EMBL" id="AVO55154.1"/>
    </source>
</evidence>
<name>A0A2R3QTV0_ECTME</name>
<evidence type="ECO:0000256" key="9">
    <source>
        <dbReference type="ARBA" id="ARBA00023014"/>
    </source>
</evidence>
<comment type="pathway">
    <text evidence="2">Carbohydrate metabolism; tricarboxylic acid cycle; isocitrate from oxaloacetate: step 2/2.</text>
</comment>
<keyword evidence="4 12" id="KW-0004">4Fe-4S</keyword>
<dbReference type="PRINTS" id="PR00415">
    <property type="entry name" value="ACONITASE"/>
</dbReference>
<dbReference type="Gene3D" id="3.30.499.10">
    <property type="entry name" value="Aconitase, domain 3"/>
    <property type="match status" value="2"/>
</dbReference>
<dbReference type="Pfam" id="PF00694">
    <property type="entry name" value="Aconitase_C"/>
    <property type="match status" value="1"/>
</dbReference>
<dbReference type="CDD" id="cd01586">
    <property type="entry name" value="AcnA_IRP"/>
    <property type="match status" value="1"/>
</dbReference>
<dbReference type="NCBIfam" id="NF006757">
    <property type="entry name" value="PRK09277.1"/>
    <property type="match status" value="1"/>
</dbReference>
<keyword evidence="8 12" id="KW-0408">Iron</keyword>
<keyword evidence="10 12" id="KW-0456">Lyase</keyword>
<evidence type="ECO:0000313" key="16">
    <source>
        <dbReference type="Proteomes" id="UP000238327"/>
    </source>
</evidence>
<dbReference type="InterPro" id="IPR015931">
    <property type="entry name" value="Acnase/IPM_dHydase_lsu_aba_1/3"/>
</dbReference>
<dbReference type="EC" id="4.2.1.3" evidence="12"/>